<proteinExistence type="predicted"/>
<sequence>MLILICTGNGNLRNKIKREKKSKRRKRIDKTIAMIHGTKEVLICPKKNQVVRITNSKKIIDYDNNNVKKKKKAPTRDDKMKESDNVEGKVVSAANTNHFNNDAQHLNHMLVHEGNEDFEKKGKNNIGDKIDTTEKNCGKNSYTMSLDNIFLTKDSKVGMSNSFKDNTIYHRSLKKSISISDNVHDSVDSLGNPCYARLTEVEDERIRKSPIRFSDSDTSRICNIMKTASTD</sequence>
<evidence type="ECO:0000313" key="1">
    <source>
        <dbReference type="Proteomes" id="UP000038045"/>
    </source>
</evidence>
<accession>A0A0N4ZQQ3</accession>
<organism evidence="1 2">
    <name type="scientific">Parastrongyloides trichosuri</name>
    <name type="common">Possum-specific nematode worm</name>
    <dbReference type="NCBI Taxonomy" id="131310"/>
    <lineage>
        <taxon>Eukaryota</taxon>
        <taxon>Metazoa</taxon>
        <taxon>Ecdysozoa</taxon>
        <taxon>Nematoda</taxon>
        <taxon>Chromadorea</taxon>
        <taxon>Rhabditida</taxon>
        <taxon>Tylenchina</taxon>
        <taxon>Panagrolaimomorpha</taxon>
        <taxon>Strongyloidoidea</taxon>
        <taxon>Strongyloididae</taxon>
        <taxon>Parastrongyloides</taxon>
    </lineage>
</organism>
<keyword evidence="1" id="KW-1185">Reference proteome</keyword>
<dbReference type="WBParaSite" id="PTRK_0001084400.1">
    <property type="protein sequence ID" value="PTRK_0001084400.1"/>
    <property type="gene ID" value="PTRK_0001084400"/>
</dbReference>
<protein>
    <submittedName>
        <fullName evidence="2">Serine/threonine protein kinase</fullName>
    </submittedName>
</protein>
<dbReference type="Proteomes" id="UP000038045">
    <property type="component" value="Unplaced"/>
</dbReference>
<dbReference type="AlphaFoldDB" id="A0A0N4ZQQ3"/>
<evidence type="ECO:0000313" key="2">
    <source>
        <dbReference type="WBParaSite" id="PTRK_0001084400.1"/>
    </source>
</evidence>
<name>A0A0N4ZQQ3_PARTI</name>
<reference evidence="2" key="1">
    <citation type="submission" date="2017-02" db="UniProtKB">
        <authorList>
            <consortium name="WormBaseParasite"/>
        </authorList>
    </citation>
    <scope>IDENTIFICATION</scope>
</reference>